<evidence type="ECO:0000259" key="5">
    <source>
        <dbReference type="Pfam" id="PF01343"/>
    </source>
</evidence>
<dbReference type="CDD" id="cd07023">
    <property type="entry name" value="S49_Sppa_N_C"/>
    <property type="match status" value="1"/>
</dbReference>
<keyword evidence="3" id="KW-0378">Hydrolase</keyword>
<dbReference type="InterPro" id="IPR047272">
    <property type="entry name" value="S49_SppA_C"/>
</dbReference>
<protein>
    <recommendedName>
        <fullName evidence="5">Peptidase S49 domain-containing protein</fullName>
    </recommendedName>
</protein>
<dbReference type="PANTHER" id="PTHR42987:SF7">
    <property type="entry name" value="SIGNAL PEPTIDE PEPTIDASE SPPA-RELATED"/>
    <property type="match status" value="1"/>
</dbReference>
<accession>A0A382RN02</accession>
<feature type="domain" description="Peptidase S49" evidence="5">
    <location>
        <begin position="82"/>
        <end position="233"/>
    </location>
</feature>
<dbReference type="GO" id="GO:0004252">
    <property type="term" value="F:serine-type endopeptidase activity"/>
    <property type="evidence" value="ECO:0007669"/>
    <property type="project" value="InterPro"/>
</dbReference>
<gene>
    <name evidence="6" type="ORF">METZ01_LOCUS351202</name>
</gene>
<dbReference type="PANTHER" id="PTHR42987">
    <property type="entry name" value="PEPTIDASE S49"/>
    <property type="match status" value="1"/>
</dbReference>
<dbReference type="GO" id="GO:0006508">
    <property type="term" value="P:proteolysis"/>
    <property type="evidence" value="ECO:0007669"/>
    <property type="project" value="UniProtKB-KW"/>
</dbReference>
<dbReference type="GO" id="GO:0004176">
    <property type="term" value="F:ATP-dependent peptidase activity"/>
    <property type="evidence" value="ECO:0007669"/>
    <property type="project" value="InterPro"/>
</dbReference>
<evidence type="ECO:0000313" key="6">
    <source>
        <dbReference type="EMBL" id="SVC98348.1"/>
    </source>
</evidence>
<dbReference type="InterPro" id="IPR002142">
    <property type="entry name" value="Peptidase_S49"/>
</dbReference>
<evidence type="ECO:0000256" key="2">
    <source>
        <dbReference type="ARBA" id="ARBA00022670"/>
    </source>
</evidence>
<keyword evidence="2" id="KW-0645">Protease</keyword>
<sequence>GLLALLVLVAVGSALLPDRWKSPSGEIALVRIQGMLMDSQNIVHQLSDYRHNPGVRGIVLRIDSPGGAVAPAQEIYNEIMKLRADHKTVYVSMGTVAASGGYYIASAADYLLANPGTLTGSIAALMAFSNIEELSNKIGLKPVIIKSGKYKDVGSPLRAMKPEEQKLLQNVVNDVHQQFVQAVAKGRGLSVSEVNEIADGRIMTGQQALKLKLIDELGGLEKTIELLAKKIGVEGRPKVIEEKEKTPFFDWLLQSSLSSRLAETLMPSSLPRLQYVWFPQ</sequence>
<feature type="non-terminal residue" evidence="6">
    <location>
        <position position="1"/>
    </location>
</feature>
<dbReference type="PRINTS" id="PR00127">
    <property type="entry name" value="CLPPROTEASEP"/>
</dbReference>
<dbReference type="InterPro" id="IPR001907">
    <property type="entry name" value="ClpP"/>
</dbReference>
<organism evidence="6">
    <name type="scientific">marine metagenome</name>
    <dbReference type="NCBI Taxonomy" id="408172"/>
    <lineage>
        <taxon>unclassified sequences</taxon>
        <taxon>metagenomes</taxon>
        <taxon>ecological metagenomes</taxon>
    </lineage>
</organism>
<comment type="similarity">
    <text evidence="1">Belongs to the peptidase S49 family.</text>
</comment>
<evidence type="ECO:0000256" key="1">
    <source>
        <dbReference type="ARBA" id="ARBA00008683"/>
    </source>
</evidence>
<dbReference type="InterPro" id="IPR004635">
    <property type="entry name" value="Pept_S49_SppA"/>
</dbReference>
<dbReference type="Pfam" id="PF01343">
    <property type="entry name" value="Peptidase_S49"/>
    <property type="match status" value="1"/>
</dbReference>
<evidence type="ECO:0000256" key="3">
    <source>
        <dbReference type="ARBA" id="ARBA00022801"/>
    </source>
</evidence>
<proteinExistence type="inferred from homology"/>
<keyword evidence="4" id="KW-0720">Serine protease</keyword>
<dbReference type="Gene3D" id="3.90.226.10">
    <property type="entry name" value="2-enoyl-CoA Hydratase, Chain A, domain 1"/>
    <property type="match status" value="1"/>
</dbReference>
<dbReference type="AlphaFoldDB" id="A0A382RN02"/>
<reference evidence="6" key="1">
    <citation type="submission" date="2018-05" db="EMBL/GenBank/DDBJ databases">
        <authorList>
            <person name="Lanie J.A."/>
            <person name="Ng W.-L."/>
            <person name="Kazmierczak K.M."/>
            <person name="Andrzejewski T.M."/>
            <person name="Davidsen T.M."/>
            <person name="Wayne K.J."/>
            <person name="Tettelin H."/>
            <person name="Glass J.I."/>
            <person name="Rusch D."/>
            <person name="Podicherti R."/>
            <person name="Tsui H.-C.T."/>
            <person name="Winkler M.E."/>
        </authorList>
    </citation>
    <scope>NUCLEOTIDE SEQUENCE</scope>
</reference>
<dbReference type="EMBL" id="UINC01122503">
    <property type="protein sequence ID" value="SVC98348.1"/>
    <property type="molecule type" value="Genomic_DNA"/>
</dbReference>
<evidence type="ECO:0000256" key="4">
    <source>
        <dbReference type="ARBA" id="ARBA00022825"/>
    </source>
</evidence>
<dbReference type="SUPFAM" id="SSF52096">
    <property type="entry name" value="ClpP/crotonase"/>
    <property type="match status" value="1"/>
</dbReference>
<name>A0A382RN02_9ZZZZ</name>
<dbReference type="NCBIfam" id="TIGR00706">
    <property type="entry name" value="SppA_dom"/>
    <property type="match status" value="1"/>
</dbReference>
<dbReference type="InterPro" id="IPR029045">
    <property type="entry name" value="ClpP/crotonase-like_dom_sf"/>
</dbReference>
<dbReference type="Gene3D" id="6.20.330.10">
    <property type="match status" value="1"/>
</dbReference>